<proteinExistence type="predicted"/>
<protein>
    <submittedName>
        <fullName evidence="3">Putative periplasmic solute-binding protein</fullName>
    </submittedName>
</protein>
<evidence type="ECO:0000256" key="1">
    <source>
        <dbReference type="SAM" id="MobiDB-lite"/>
    </source>
</evidence>
<evidence type="ECO:0000313" key="4">
    <source>
        <dbReference type="Proteomes" id="UP000005753"/>
    </source>
</evidence>
<keyword evidence="4" id="KW-1185">Reference proteome</keyword>
<evidence type="ECO:0000313" key="3">
    <source>
        <dbReference type="EMBL" id="EIM57570.1"/>
    </source>
</evidence>
<dbReference type="STRING" id="633697.EubceDRAFT1_1793"/>
<feature type="compositionally biased region" description="Low complexity" evidence="1">
    <location>
        <begin position="142"/>
        <end position="160"/>
    </location>
</feature>
<keyword evidence="2" id="KW-0812">Transmembrane</keyword>
<dbReference type="HOGENOM" id="CLU_102866_1_0_9"/>
<name>I5AUU7_EUBC6</name>
<dbReference type="eggNOG" id="COG1559">
    <property type="taxonomic scope" value="Bacteria"/>
</dbReference>
<feature type="region of interest" description="Disordered" evidence="1">
    <location>
        <begin position="131"/>
        <end position="174"/>
    </location>
</feature>
<accession>I5AUU7</accession>
<organism evidence="3 4">
    <name type="scientific">Eubacterium cellulosolvens (strain ATCC 43171 / JCM 9499 / 6)</name>
    <name type="common">Cillobacterium cellulosolvens</name>
    <dbReference type="NCBI Taxonomy" id="633697"/>
    <lineage>
        <taxon>Bacteria</taxon>
        <taxon>Bacillati</taxon>
        <taxon>Bacillota</taxon>
        <taxon>Clostridia</taxon>
        <taxon>Eubacteriales</taxon>
        <taxon>Eubacteriaceae</taxon>
        <taxon>Eubacterium</taxon>
    </lineage>
</organism>
<dbReference type="OrthoDB" id="9814591at2"/>
<evidence type="ECO:0000256" key="2">
    <source>
        <dbReference type="SAM" id="Phobius"/>
    </source>
</evidence>
<sequence>MAGLEREKDGLGYRLALGGIKGIMRILVLIVLVVILIFIGRRSYELGYEVFHEKPVDSGEGRAVTVTITDDMSVRQIGRLLNANGLLTESPTAFMIQEIISEYHGKILPGTYTLRTSMTADEMFPILAQADKEGQRDNGALTSSVSSSSGSQPTESTSVSGEPAEGTSSSETQP</sequence>
<reference evidence="3 4" key="1">
    <citation type="submission" date="2010-08" db="EMBL/GenBank/DDBJ databases">
        <authorList>
            <consortium name="US DOE Joint Genome Institute (JGI-PGF)"/>
            <person name="Lucas S."/>
            <person name="Copeland A."/>
            <person name="Lapidus A."/>
            <person name="Cheng J.-F."/>
            <person name="Bruce D."/>
            <person name="Goodwin L."/>
            <person name="Pitluck S."/>
            <person name="Land M.L."/>
            <person name="Hauser L."/>
            <person name="Chang Y.-J."/>
            <person name="Anderson I.J."/>
            <person name="Johnson E."/>
            <person name="Mulhopadhyay B."/>
            <person name="Kyrpides N."/>
            <person name="Woyke T.J."/>
        </authorList>
    </citation>
    <scope>NUCLEOTIDE SEQUENCE [LARGE SCALE GENOMIC DNA]</scope>
    <source>
        <strain evidence="3 4">6</strain>
    </source>
</reference>
<feature type="transmembrane region" description="Helical" evidence="2">
    <location>
        <begin position="20"/>
        <end position="39"/>
    </location>
</feature>
<dbReference type="AlphaFoldDB" id="I5AUU7"/>
<gene>
    <name evidence="3" type="ORF">EubceDRAFT1_1793</name>
</gene>
<dbReference type="Gene3D" id="3.30.1490.480">
    <property type="entry name" value="Endolytic murein transglycosylase"/>
    <property type="match status" value="1"/>
</dbReference>
<reference evidence="3 4" key="2">
    <citation type="submission" date="2012-02" db="EMBL/GenBank/DDBJ databases">
        <title>Improved High-Quality Draft sequence of Eubacterium cellulosolvens 6.</title>
        <authorList>
            <consortium name="US DOE Joint Genome Institute"/>
            <person name="Lucas S."/>
            <person name="Han J."/>
            <person name="Lapidus A."/>
            <person name="Cheng J.-F."/>
            <person name="Goodwin L."/>
            <person name="Pitluck S."/>
            <person name="Peters L."/>
            <person name="Mikhailova N."/>
            <person name="Gu W."/>
            <person name="Detter J.C."/>
            <person name="Han C."/>
            <person name="Tapia R."/>
            <person name="Land M."/>
            <person name="Hauser L."/>
            <person name="Kyrpides N."/>
            <person name="Ivanova N."/>
            <person name="Pagani I."/>
            <person name="Johnson E."/>
            <person name="Mukhopadhyay B."/>
            <person name="Anderson I."/>
            <person name="Woyke T."/>
        </authorList>
    </citation>
    <scope>NUCLEOTIDE SEQUENCE [LARGE SCALE GENOMIC DNA]</scope>
    <source>
        <strain evidence="3 4">6</strain>
    </source>
</reference>
<dbReference type="EMBL" id="CM001487">
    <property type="protein sequence ID" value="EIM57570.1"/>
    <property type="molecule type" value="Genomic_DNA"/>
</dbReference>
<keyword evidence="2" id="KW-1133">Transmembrane helix</keyword>
<dbReference type="Proteomes" id="UP000005753">
    <property type="component" value="Chromosome"/>
</dbReference>
<keyword evidence="2" id="KW-0472">Membrane</keyword>